<name>A0ABV4WE38_9CYAN</name>
<reference evidence="1 2" key="1">
    <citation type="submission" date="2024-09" db="EMBL/GenBank/DDBJ databases">
        <title>Floridaenema gen nov. (Aerosakkonemataceae, Aerosakkonematales ord. nov., Cyanobacteria) from benthic tropical and subtropical fresh waters, with the description of four new species.</title>
        <authorList>
            <person name="Moretto J.A."/>
            <person name="Berthold D.E."/>
            <person name="Lefler F.W."/>
            <person name="Huang I.-S."/>
            <person name="Laughinghouse H. IV."/>
        </authorList>
    </citation>
    <scope>NUCLEOTIDE SEQUENCE [LARGE SCALE GENOMIC DNA]</scope>
    <source>
        <strain evidence="1 2">BLCC-F167</strain>
    </source>
</reference>
<keyword evidence="2" id="KW-1185">Reference proteome</keyword>
<dbReference type="EMBL" id="JBHFNT010000020">
    <property type="protein sequence ID" value="MFB2833246.1"/>
    <property type="molecule type" value="Genomic_DNA"/>
</dbReference>
<dbReference type="Proteomes" id="UP001576780">
    <property type="component" value="Unassembled WGS sequence"/>
</dbReference>
<sequence length="91" mass="10588">MLKKIIQQLHKYCVCQTLMPWKVVIPYVCRHLGNIWFWEYRDCAIASKSMAIYSGRGEILYGDANFIFGIPELDPYCNNFVAEQLFSAGFI</sequence>
<comment type="caution">
    <text evidence="1">The sequence shown here is derived from an EMBL/GenBank/DDBJ whole genome shotgun (WGS) entry which is preliminary data.</text>
</comment>
<proteinExistence type="predicted"/>
<protein>
    <submittedName>
        <fullName evidence="1">Uncharacterized protein</fullName>
    </submittedName>
</protein>
<organism evidence="1 2">
    <name type="scientific">Floridaenema evergladense BLCC-F167</name>
    <dbReference type="NCBI Taxonomy" id="3153639"/>
    <lineage>
        <taxon>Bacteria</taxon>
        <taxon>Bacillati</taxon>
        <taxon>Cyanobacteriota</taxon>
        <taxon>Cyanophyceae</taxon>
        <taxon>Oscillatoriophycideae</taxon>
        <taxon>Aerosakkonematales</taxon>
        <taxon>Aerosakkonemataceae</taxon>
        <taxon>Floridanema</taxon>
        <taxon>Floridanema evergladense</taxon>
    </lineage>
</organism>
<evidence type="ECO:0000313" key="2">
    <source>
        <dbReference type="Proteomes" id="UP001576780"/>
    </source>
</evidence>
<evidence type="ECO:0000313" key="1">
    <source>
        <dbReference type="EMBL" id="MFB2833246.1"/>
    </source>
</evidence>
<gene>
    <name evidence="1" type="ORF">ACE1CA_01795</name>
</gene>
<dbReference type="RefSeq" id="WP_413275713.1">
    <property type="nucleotide sequence ID" value="NZ_JBHFNT010000020.1"/>
</dbReference>
<accession>A0ABV4WE38</accession>